<gene>
    <name evidence="11" type="primary">pilQ</name>
    <name evidence="11" type="ORF">F6V30_11275</name>
</gene>
<evidence type="ECO:0000256" key="4">
    <source>
        <dbReference type="ARBA" id="ARBA00022927"/>
    </source>
</evidence>
<dbReference type="InterPro" id="IPR051808">
    <property type="entry name" value="Type_IV_pilus_biogenesis"/>
</dbReference>
<comment type="subcellular location">
    <subcellularLocation>
        <location evidence="8">Cell outer membrane</location>
    </subcellularLocation>
    <subcellularLocation>
        <location evidence="1">Membrane</location>
    </subcellularLocation>
</comment>
<dbReference type="Gene3D" id="2.60.40.3500">
    <property type="match status" value="2"/>
</dbReference>
<dbReference type="InterPro" id="IPR013355">
    <property type="entry name" value="Pilus_4_PilQ"/>
</dbReference>
<feature type="region of interest" description="Disordered" evidence="9">
    <location>
        <begin position="349"/>
        <end position="386"/>
    </location>
</feature>
<dbReference type="Pfam" id="PF03958">
    <property type="entry name" value="Secretin_N"/>
    <property type="match status" value="1"/>
</dbReference>
<comment type="caution">
    <text evidence="11">The sequence shown here is derived from an EMBL/GenBank/DDBJ whole genome shotgun (WGS) entry which is preliminary data.</text>
</comment>
<dbReference type="InterPro" id="IPR011662">
    <property type="entry name" value="Secretin/TonB_short_N"/>
</dbReference>
<feature type="region of interest" description="Disordered" evidence="9">
    <location>
        <begin position="1"/>
        <end position="20"/>
    </location>
</feature>
<evidence type="ECO:0000313" key="11">
    <source>
        <dbReference type="EMBL" id="KAB0669388.1"/>
    </source>
</evidence>
<evidence type="ECO:0000313" key="12">
    <source>
        <dbReference type="Proteomes" id="UP000798046"/>
    </source>
</evidence>
<evidence type="ECO:0000256" key="6">
    <source>
        <dbReference type="ARBA" id="ARBA00023237"/>
    </source>
</evidence>
<keyword evidence="6" id="KW-0998">Cell outer membrane</keyword>
<evidence type="ECO:0000256" key="9">
    <source>
        <dbReference type="SAM" id="MobiDB-lite"/>
    </source>
</evidence>
<dbReference type="InterPro" id="IPR004846">
    <property type="entry name" value="T2SS/T3SS_dom"/>
</dbReference>
<dbReference type="PANTHER" id="PTHR30604">
    <property type="entry name" value="PROTEIN TRANSPORT PROTEIN HOFQ"/>
    <property type="match status" value="1"/>
</dbReference>
<feature type="compositionally biased region" description="Low complexity" evidence="9">
    <location>
        <begin position="365"/>
        <end position="384"/>
    </location>
</feature>
<dbReference type="EMBL" id="VZRA01000003">
    <property type="protein sequence ID" value="KAB0669388.1"/>
    <property type="molecule type" value="Genomic_DNA"/>
</dbReference>
<keyword evidence="4" id="KW-0653">Protein transport</keyword>
<dbReference type="NCBIfam" id="TIGR02515">
    <property type="entry name" value="IV_pilus_PilQ"/>
    <property type="match status" value="1"/>
</dbReference>
<dbReference type="InterPro" id="IPR021731">
    <property type="entry name" value="AMIN_dom"/>
</dbReference>
<dbReference type="Gene3D" id="3.30.1370.130">
    <property type="match status" value="1"/>
</dbReference>
<keyword evidence="12" id="KW-1185">Reference proteome</keyword>
<dbReference type="InterPro" id="IPR005644">
    <property type="entry name" value="NolW-like"/>
</dbReference>
<feature type="compositionally biased region" description="Low complexity" evidence="9">
    <location>
        <begin position="868"/>
        <end position="880"/>
    </location>
</feature>
<keyword evidence="5" id="KW-0472">Membrane</keyword>
<dbReference type="InterPro" id="IPR001775">
    <property type="entry name" value="GspD/PilQ"/>
</dbReference>
<dbReference type="InterPro" id="IPR038591">
    <property type="entry name" value="NolW-like_sf"/>
</dbReference>
<organism evidence="11 12">
    <name type="scientific">Oryzomonas sagensis</name>
    <dbReference type="NCBI Taxonomy" id="2603857"/>
    <lineage>
        <taxon>Bacteria</taxon>
        <taxon>Pseudomonadati</taxon>
        <taxon>Thermodesulfobacteriota</taxon>
        <taxon>Desulfuromonadia</taxon>
        <taxon>Geobacterales</taxon>
        <taxon>Geobacteraceae</taxon>
        <taxon>Oryzomonas</taxon>
    </lineage>
</organism>
<accession>A0ABQ6TLZ5</accession>
<reference evidence="11 12" key="1">
    <citation type="journal article" date="2020" name="Microorganisms">
        <title>Description of Three Novel Members in the Family Geobacteraceae, Oryzomonas japonicum gen. nov., sp. nov., Oryzomonas sagensis sp. nov., and Oryzomonas ruber sp. nov.</title>
        <authorList>
            <person name="Xu Z."/>
            <person name="Masuda Y."/>
            <person name="Hayakawa C."/>
            <person name="Ushijima N."/>
            <person name="Kawano K."/>
            <person name="Shiratori Y."/>
            <person name="Senoo K."/>
            <person name="Itoh H."/>
        </authorList>
    </citation>
    <scope>NUCLEOTIDE SEQUENCE [LARGE SCALE GENOMIC DNA]</scope>
    <source>
        <strain evidence="11 12">Red100</strain>
    </source>
</reference>
<protein>
    <submittedName>
        <fullName evidence="11">Type IV pilus secretin PilQ</fullName>
    </submittedName>
</protein>
<comment type="similarity">
    <text evidence="7">Belongs to the bacterial secretin family.</text>
</comment>
<feature type="domain" description="Secretin/TonB short N-terminal" evidence="10">
    <location>
        <begin position="577"/>
        <end position="625"/>
    </location>
</feature>
<name>A0ABQ6TLZ5_9BACT</name>
<dbReference type="Proteomes" id="UP000798046">
    <property type="component" value="Unassembled WGS sequence"/>
</dbReference>
<dbReference type="PANTHER" id="PTHR30604:SF1">
    <property type="entry name" value="DNA UTILIZATION PROTEIN HOFQ"/>
    <property type="match status" value="1"/>
</dbReference>
<evidence type="ECO:0000256" key="2">
    <source>
        <dbReference type="ARBA" id="ARBA00022448"/>
    </source>
</evidence>
<dbReference type="PRINTS" id="PR00811">
    <property type="entry name" value="BCTERIALGSPD"/>
</dbReference>
<dbReference type="SMART" id="SM00965">
    <property type="entry name" value="STN"/>
    <property type="match status" value="1"/>
</dbReference>
<dbReference type="Pfam" id="PF07660">
    <property type="entry name" value="STN"/>
    <property type="match status" value="1"/>
</dbReference>
<dbReference type="Gene3D" id="3.30.1370.120">
    <property type="match status" value="1"/>
</dbReference>
<sequence length="952" mass="100956">MCWSNSETTTVGCARRPSKSPFPGNNKEFRMKWLMRQSIVLAFVLTVSAVFLAGGAGSAESAPEPAKVKLAAIESINASGEGEAAELVVKLSSPATYTSYKTTAPLRLVIDLSQTTQGAVTAPVAVNKGNIKNVSVSRFDTAAGTLTRISVELVNDIDAVISASPAQPGELHIAFPVQHASTAGTVTAEKTAGIPGENSAPAVMPVSGGAKATEPAQAGAKLQPVVPGAVTRRALNAVTAKDGAIILAVDGGVEEFKTFRLNKPERYVIDLFGVTSILPNRFIPLNAIGVASARIGLYPDKTRVVLDAVNGSFPEATTTKAEEGVRVILAGAADQGAVSKTAAAAVAKADEQPAPHKAPDKAVTAPPAQKAVVPSAPSAAATPKMETRTATGPAIVEMIDFQVIDSVSRVAVRVRGDVDAEQPVKTPGYVTLTLRNATLAKRLQRSLDAQAFVTPVLRVTPFMVKTRKGTDTKVRIALRVAAPYEFRHEGDMLYIDFKNPEGLTAGALDLGTPEAHFHPRHPVAKDADITSELAPAPDSPAKSGELVKHYKGRKVTLEFADAEVRKIFQLLSEVSNKNFVLGDDVTGTISIKLVNVPWDQALDIILDTKGLDKREEGNIIIIKGKGKFKSQAEEEQEIRKALTKSIELKTETYSINYADIATIAAQFNGLKSERGVISPDTRTNKVIVKDIPQALDDMRKLLQQLDVPEKQVMIEARIVEATSTFTRSLGVNWGIHYRDGSASFLGINSLDTTFGGAVSTVPSTSGASSNSGTATGISFGSLTSNIQLDMRLNAAATAGLVKIVSTPKVATLNNKTAKITQGQQIPYTSSTSDKVETKFVEAALALEVTPHINANGTISMKIDAKNDSPGSSTSGSTAPSINKKQATTEMLLRDGETTVIGGIYVDNDTETDEGVPFLMDIPFLGKFFKSNSKQKTKTELLIFITPRILNTI</sequence>
<evidence type="ECO:0000256" key="3">
    <source>
        <dbReference type="ARBA" id="ARBA00022729"/>
    </source>
</evidence>
<evidence type="ECO:0000256" key="8">
    <source>
        <dbReference type="RuleBase" id="RU004004"/>
    </source>
</evidence>
<dbReference type="Pfam" id="PF11741">
    <property type="entry name" value="AMIN"/>
    <property type="match status" value="2"/>
</dbReference>
<evidence type="ECO:0000256" key="5">
    <source>
        <dbReference type="ARBA" id="ARBA00023136"/>
    </source>
</evidence>
<evidence type="ECO:0000259" key="10">
    <source>
        <dbReference type="SMART" id="SM00965"/>
    </source>
</evidence>
<feature type="compositionally biased region" description="Basic and acidic residues" evidence="9">
    <location>
        <begin position="349"/>
        <end position="360"/>
    </location>
</feature>
<proteinExistence type="inferred from homology"/>
<feature type="region of interest" description="Disordered" evidence="9">
    <location>
        <begin position="863"/>
        <end position="887"/>
    </location>
</feature>
<evidence type="ECO:0000256" key="7">
    <source>
        <dbReference type="RuleBase" id="RU004003"/>
    </source>
</evidence>
<dbReference type="Pfam" id="PF00263">
    <property type="entry name" value="Secretin"/>
    <property type="match status" value="1"/>
</dbReference>
<feature type="compositionally biased region" description="Polar residues" evidence="9">
    <location>
        <begin position="1"/>
        <end position="11"/>
    </location>
</feature>
<keyword evidence="3" id="KW-0732">Signal</keyword>
<evidence type="ECO:0000256" key="1">
    <source>
        <dbReference type="ARBA" id="ARBA00004370"/>
    </source>
</evidence>
<keyword evidence="2 8" id="KW-0813">Transport</keyword>